<sequence length="304" mass="34485">MESITFEVATDEQKVQIHRIVEDATRKAIKVLGLGKPNAQRVIVNGDELANKIIDKIRELSTTDQFKDEEVESNYGYLSGYQPAVADLDRQIARLKELFPTLGDANLEFLELVKSGKVELPPNTEKWGVIPNWKKRPDLFDPIYNDGVQKVLNLIKQTRNGAFYNYREGQIGPNRLRQSKRSVEFWDKLIEAQNNPDILIVPFQFGLLYAGKSVRRAIEKFLAQEFGLGAFAVGCLLLTHEERLRHYDDLWIDCSGDEYDDPDSVVRFGLAPCFEFHGGLVKFASRFVDGARVRYGSASASLPQ</sequence>
<protein>
    <submittedName>
        <fullName evidence="1">Uncharacterized protein</fullName>
    </submittedName>
</protein>
<reference evidence="1 2" key="1">
    <citation type="journal article" date="2016" name="Nat. Commun.">
        <title>Thousands of microbial genomes shed light on interconnected biogeochemical processes in an aquifer system.</title>
        <authorList>
            <person name="Anantharaman K."/>
            <person name="Brown C.T."/>
            <person name="Hug L.A."/>
            <person name="Sharon I."/>
            <person name="Castelle C.J."/>
            <person name="Probst A.J."/>
            <person name="Thomas B.C."/>
            <person name="Singh A."/>
            <person name="Wilkins M.J."/>
            <person name="Karaoz U."/>
            <person name="Brodie E.L."/>
            <person name="Williams K.H."/>
            <person name="Hubbard S.S."/>
            <person name="Banfield J.F."/>
        </authorList>
    </citation>
    <scope>NUCLEOTIDE SEQUENCE [LARGE SCALE GENOMIC DNA]</scope>
</reference>
<gene>
    <name evidence="1" type="ORF">A2431_00035</name>
</gene>
<dbReference type="AlphaFoldDB" id="A0A1G2UYP5"/>
<proteinExistence type="predicted"/>
<comment type="caution">
    <text evidence="1">The sequence shown here is derived from an EMBL/GenBank/DDBJ whole genome shotgun (WGS) entry which is preliminary data.</text>
</comment>
<name>A0A1G2UYP5_9BACT</name>
<dbReference type="EMBL" id="MHWW01000020">
    <property type="protein sequence ID" value="OHB14501.1"/>
    <property type="molecule type" value="Genomic_DNA"/>
</dbReference>
<dbReference type="Proteomes" id="UP000177697">
    <property type="component" value="Unassembled WGS sequence"/>
</dbReference>
<evidence type="ECO:0000313" key="1">
    <source>
        <dbReference type="EMBL" id="OHB14501.1"/>
    </source>
</evidence>
<evidence type="ECO:0000313" key="2">
    <source>
        <dbReference type="Proteomes" id="UP000177697"/>
    </source>
</evidence>
<organism evidence="1 2">
    <name type="scientific">Candidatus Zambryskibacteria bacterium RIFOXYC1_FULL_39_10</name>
    <dbReference type="NCBI Taxonomy" id="1802779"/>
    <lineage>
        <taxon>Bacteria</taxon>
        <taxon>Candidatus Zambryskiibacteriota</taxon>
    </lineage>
</organism>
<accession>A0A1G2UYP5</accession>